<evidence type="ECO:0000313" key="6">
    <source>
        <dbReference type="EMBL" id="MDA2806973.1"/>
    </source>
</evidence>
<dbReference type="PANTHER" id="PTHR48050">
    <property type="entry name" value="STEROL 3-BETA-GLUCOSYLTRANSFERASE"/>
    <property type="match status" value="1"/>
</dbReference>
<sequence length="377" mass="40097">MRVLFVSRGSAAPVFGLVPLATAARNAGHEVLVTSTEDMVPVVTSVGLPVVPVSERSEEDYGVRGRDGTPLAFPERGAREQRLFAGGWYGRLAAGCLDGLRDLTCYWRPDLIVGGRLDYAAALLASSIGVPFARQAVDIGEWSEVDEGAAAELAPELARLGVDAVPGPDLAIEICPPSLRPAGAPETEYMRWRPGNTQRRVEPWMLTRGSRPRVVVTAGSRATPEQHVDYLRPLIEAVHGLGAEVLVAVPGALAEAVAPIAGRSRVGWIPLDVVAPTCDLFVHHAGGTTSFAAMDSGVPQLVVPEEDATFDLGRRMDAAGVAIALHPDDLTARSASDACRRLLQEPSYRVRAAEAAAEIRSMTPPSETVRRLEKLAG</sequence>
<protein>
    <submittedName>
        <fullName evidence="6">DUF1205 domain-containing protein</fullName>
    </submittedName>
</protein>
<evidence type="ECO:0000259" key="5">
    <source>
        <dbReference type="Pfam" id="PF21036"/>
    </source>
</evidence>
<dbReference type="Proteomes" id="UP001165685">
    <property type="component" value="Unassembled WGS sequence"/>
</dbReference>
<dbReference type="InterPro" id="IPR050426">
    <property type="entry name" value="Glycosyltransferase_28"/>
</dbReference>
<dbReference type="Pfam" id="PF21036">
    <property type="entry name" value="EryCIII-like_N"/>
    <property type="match status" value="1"/>
</dbReference>
<evidence type="ECO:0000256" key="3">
    <source>
        <dbReference type="ARBA" id="ARBA00022679"/>
    </source>
</evidence>
<dbReference type="PANTHER" id="PTHR48050:SF13">
    <property type="entry name" value="STEROL 3-BETA-GLUCOSYLTRANSFERASE UGT80A2"/>
    <property type="match status" value="1"/>
</dbReference>
<reference evidence="6" key="1">
    <citation type="submission" date="2023-01" db="EMBL/GenBank/DDBJ databases">
        <title>Draft genome sequence of Nocardiopsis sp. LSu2-4 isolated from halophytes.</title>
        <authorList>
            <person name="Duangmal K."/>
            <person name="Chantavorakit T."/>
        </authorList>
    </citation>
    <scope>NUCLEOTIDE SEQUENCE</scope>
    <source>
        <strain evidence="6">LSu2-4</strain>
    </source>
</reference>
<comment type="caution">
    <text evidence="6">The sequence shown here is derived from an EMBL/GenBank/DDBJ whole genome shotgun (WGS) entry which is preliminary data.</text>
</comment>
<name>A0ABT4TQK8_9ACTN</name>
<evidence type="ECO:0000256" key="1">
    <source>
        <dbReference type="ARBA" id="ARBA00006962"/>
    </source>
</evidence>
<evidence type="ECO:0000256" key="2">
    <source>
        <dbReference type="ARBA" id="ARBA00022676"/>
    </source>
</evidence>
<keyword evidence="7" id="KW-1185">Reference proteome</keyword>
<keyword evidence="3" id="KW-0808">Transferase</keyword>
<dbReference type="Gene3D" id="3.40.50.2000">
    <property type="entry name" value="Glycogen Phosphorylase B"/>
    <property type="match status" value="2"/>
</dbReference>
<evidence type="ECO:0000313" key="7">
    <source>
        <dbReference type="Proteomes" id="UP001165685"/>
    </source>
</evidence>
<comment type="similarity">
    <text evidence="1">Belongs to the glycosyltransferase 28 family.</text>
</comment>
<feature type="domain" description="Erythromycin biosynthesis protein CIII-like C-terminal" evidence="4">
    <location>
        <begin position="234"/>
        <end position="375"/>
    </location>
</feature>
<dbReference type="InterPro" id="IPR010610">
    <property type="entry name" value="EryCIII-like_C"/>
</dbReference>
<feature type="domain" description="Erythromycin biosynthesis protein CIII-like N-terminal" evidence="5">
    <location>
        <begin position="23"/>
        <end position="219"/>
    </location>
</feature>
<dbReference type="CDD" id="cd03784">
    <property type="entry name" value="GT1_Gtf-like"/>
    <property type="match status" value="1"/>
</dbReference>
<dbReference type="EMBL" id="JAQFWP010000044">
    <property type="protein sequence ID" value="MDA2806973.1"/>
    <property type="molecule type" value="Genomic_DNA"/>
</dbReference>
<dbReference type="InterPro" id="IPR002213">
    <property type="entry name" value="UDP_glucos_trans"/>
</dbReference>
<proteinExistence type="inferred from homology"/>
<accession>A0ABT4TQK8</accession>
<dbReference type="SUPFAM" id="SSF53756">
    <property type="entry name" value="UDP-Glycosyltransferase/glycogen phosphorylase"/>
    <property type="match status" value="1"/>
</dbReference>
<dbReference type="RefSeq" id="WP_270679604.1">
    <property type="nucleotide sequence ID" value="NZ_JAQFWP010000044.1"/>
</dbReference>
<evidence type="ECO:0000259" key="4">
    <source>
        <dbReference type="Pfam" id="PF06722"/>
    </source>
</evidence>
<dbReference type="InterPro" id="IPR048284">
    <property type="entry name" value="EryCIII-like_N"/>
</dbReference>
<keyword evidence="2" id="KW-0328">Glycosyltransferase</keyword>
<gene>
    <name evidence="6" type="ORF">O4U47_20880</name>
</gene>
<organism evidence="6 7">
    <name type="scientific">Nocardiopsis suaedae</name>
    <dbReference type="NCBI Taxonomy" id="3018444"/>
    <lineage>
        <taxon>Bacteria</taxon>
        <taxon>Bacillati</taxon>
        <taxon>Actinomycetota</taxon>
        <taxon>Actinomycetes</taxon>
        <taxon>Streptosporangiales</taxon>
        <taxon>Nocardiopsidaceae</taxon>
        <taxon>Nocardiopsis</taxon>
    </lineage>
</organism>
<dbReference type="Pfam" id="PF06722">
    <property type="entry name" value="EryCIII-like_C"/>
    <property type="match status" value="1"/>
</dbReference>